<sequence>MQSNSPRNSDLQYLLPVVETSPRHSAITTAVNVVALATWANVRLSPKAMLKAQSEYTIALAETNKALKCSVRCRKDETLALVVLLSIYEVIACTDEAFMGRWIAHLDGATQLIELRGPEQLTRLEGLSLFIHLRAQIALSRIFQEKPNPPILARLTDHAAACRSPDDAVLSHLASVVMELADLCAELKTNREYHHKDVICDAMRLDSGLFLAVLDAPKRWHYRTLKVPVEDGKPIIKGIWGEEYHEYNSLGAAKMWNNYRSARIVIMELIIDIVKERDLLADAQYAFLANQCRQTLKQLVEDICASVPFYFGWCLSADEKANGGGRWMEGTGNNGLALMWPILVAGNSGIASEEQQEWIAVCLDKIGHSMGINQAFSMARLLRERKRSRSWLTG</sequence>
<organism evidence="1 2">
    <name type="scientific">Zarea fungicola</name>
    <dbReference type="NCBI Taxonomy" id="93591"/>
    <lineage>
        <taxon>Eukaryota</taxon>
        <taxon>Fungi</taxon>
        <taxon>Dikarya</taxon>
        <taxon>Ascomycota</taxon>
        <taxon>Pezizomycotina</taxon>
        <taxon>Sordariomycetes</taxon>
        <taxon>Hypocreomycetidae</taxon>
        <taxon>Hypocreales</taxon>
        <taxon>Cordycipitaceae</taxon>
        <taxon>Zarea</taxon>
    </lineage>
</organism>
<dbReference type="Proteomes" id="UP001143910">
    <property type="component" value="Unassembled WGS sequence"/>
</dbReference>
<evidence type="ECO:0000313" key="1">
    <source>
        <dbReference type="EMBL" id="KAJ2971557.1"/>
    </source>
</evidence>
<proteinExistence type="predicted"/>
<gene>
    <name evidence="1" type="ORF">NQ176_g7630</name>
</gene>
<reference evidence="1" key="1">
    <citation type="submission" date="2022-08" db="EMBL/GenBank/DDBJ databases">
        <title>Genome Sequence of Lecanicillium fungicola.</title>
        <authorList>
            <person name="Buettner E."/>
        </authorList>
    </citation>
    <scope>NUCLEOTIDE SEQUENCE</scope>
    <source>
        <strain evidence="1">Babe33</strain>
    </source>
</reference>
<protein>
    <submittedName>
        <fullName evidence="1">Uncharacterized protein</fullName>
    </submittedName>
</protein>
<dbReference type="EMBL" id="JANJQO010001319">
    <property type="protein sequence ID" value="KAJ2971557.1"/>
    <property type="molecule type" value="Genomic_DNA"/>
</dbReference>
<comment type="caution">
    <text evidence="1">The sequence shown here is derived from an EMBL/GenBank/DDBJ whole genome shotgun (WGS) entry which is preliminary data.</text>
</comment>
<keyword evidence="2" id="KW-1185">Reference proteome</keyword>
<accession>A0ACC1MX05</accession>
<evidence type="ECO:0000313" key="2">
    <source>
        <dbReference type="Proteomes" id="UP001143910"/>
    </source>
</evidence>
<name>A0ACC1MX05_9HYPO</name>